<organism evidence="2 3">
    <name type="scientific">Exophiala viscosa</name>
    <dbReference type="NCBI Taxonomy" id="2486360"/>
    <lineage>
        <taxon>Eukaryota</taxon>
        <taxon>Fungi</taxon>
        <taxon>Dikarya</taxon>
        <taxon>Ascomycota</taxon>
        <taxon>Pezizomycotina</taxon>
        <taxon>Eurotiomycetes</taxon>
        <taxon>Chaetothyriomycetidae</taxon>
        <taxon>Chaetothyriales</taxon>
        <taxon>Herpotrichiellaceae</taxon>
        <taxon>Exophiala</taxon>
    </lineage>
</organism>
<feature type="signal peptide" evidence="1">
    <location>
        <begin position="1"/>
        <end position="20"/>
    </location>
</feature>
<dbReference type="Proteomes" id="UP001203852">
    <property type="component" value="Unassembled WGS sequence"/>
</dbReference>
<evidence type="ECO:0000313" key="3">
    <source>
        <dbReference type="Proteomes" id="UP001203852"/>
    </source>
</evidence>
<keyword evidence="1" id="KW-0732">Signal</keyword>
<sequence>MRLKSSGVSFHAAFMFVVSACVHPLDVKPDSIKRLHIAHCSVDITEIVLEMCRLFIFDSGRCDIRKTDWTFGAAIPFVLGR</sequence>
<evidence type="ECO:0008006" key="4">
    <source>
        <dbReference type="Google" id="ProtNLM"/>
    </source>
</evidence>
<proteinExistence type="predicted"/>
<reference evidence="2" key="1">
    <citation type="journal article" date="2022" name="bioRxiv">
        <title>Deciphering the potential niche of two novel black yeast fungi from a biological soil crust based on their genomes, phenotypes, and melanin regulation.</title>
        <authorList>
            <consortium name="DOE Joint Genome Institute"/>
            <person name="Carr E.C."/>
            <person name="Barton Q."/>
            <person name="Grambo S."/>
            <person name="Sullivan M."/>
            <person name="Renfro C.M."/>
            <person name="Kuo A."/>
            <person name="Pangilinan J."/>
            <person name="Lipzen A."/>
            <person name="Keymanesh K."/>
            <person name="Savage E."/>
            <person name="Barry K."/>
            <person name="Grigoriev I.V."/>
            <person name="Riekhof W.R."/>
            <person name="Harris S.S."/>
        </authorList>
    </citation>
    <scope>NUCLEOTIDE SEQUENCE</scope>
    <source>
        <strain evidence="2">JF 03-4F</strain>
    </source>
</reference>
<dbReference type="AlphaFoldDB" id="A0AAN6DL29"/>
<evidence type="ECO:0000256" key="1">
    <source>
        <dbReference type="SAM" id="SignalP"/>
    </source>
</evidence>
<dbReference type="PROSITE" id="PS51257">
    <property type="entry name" value="PROKAR_LIPOPROTEIN"/>
    <property type="match status" value="1"/>
</dbReference>
<dbReference type="EMBL" id="MU404365">
    <property type="protein sequence ID" value="KAI1607888.1"/>
    <property type="molecule type" value="Genomic_DNA"/>
</dbReference>
<name>A0AAN6DL29_9EURO</name>
<evidence type="ECO:0000313" key="2">
    <source>
        <dbReference type="EMBL" id="KAI1607888.1"/>
    </source>
</evidence>
<accession>A0AAN6DL29</accession>
<gene>
    <name evidence="2" type="ORF">EDD36DRAFT_449191</name>
</gene>
<feature type="chain" id="PRO_5042990972" description="Secreted protein" evidence="1">
    <location>
        <begin position="21"/>
        <end position="81"/>
    </location>
</feature>
<protein>
    <recommendedName>
        <fullName evidence="4">Secreted protein</fullName>
    </recommendedName>
</protein>
<keyword evidence="3" id="KW-1185">Reference proteome</keyword>
<comment type="caution">
    <text evidence="2">The sequence shown here is derived from an EMBL/GenBank/DDBJ whole genome shotgun (WGS) entry which is preliminary data.</text>
</comment>